<protein>
    <submittedName>
        <fullName evidence="7">Peptidoglycan amidohydrolase family protein</fullName>
    </submittedName>
</protein>
<dbReference type="Proteomes" id="UP001256547">
    <property type="component" value="Unassembled WGS sequence"/>
</dbReference>
<keyword evidence="3" id="KW-0378">Hydrolase</keyword>
<comment type="similarity">
    <text evidence="1">Belongs to the peptidase C40 family.</text>
</comment>
<evidence type="ECO:0000313" key="7">
    <source>
        <dbReference type="EMBL" id="MDT2597061.1"/>
    </source>
</evidence>
<evidence type="ECO:0000259" key="6">
    <source>
        <dbReference type="PROSITE" id="PS51935"/>
    </source>
</evidence>
<evidence type="ECO:0000256" key="3">
    <source>
        <dbReference type="ARBA" id="ARBA00022801"/>
    </source>
</evidence>
<comment type="caution">
    <text evidence="7">The sequence shown here is derived from an EMBL/GenBank/DDBJ whole genome shotgun (WGS) entry which is preliminary data.</text>
</comment>
<feature type="region of interest" description="Disordered" evidence="5">
    <location>
        <begin position="148"/>
        <end position="168"/>
    </location>
</feature>
<dbReference type="SUPFAM" id="SSF54001">
    <property type="entry name" value="Cysteine proteinases"/>
    <property type="match status" value="1"/>
</dbReference>
<dbReference type="PROSITE" id="PS51935">
    <property type="entry name" value="NLPC_P60"/>
    <property type="match status" value="1"/>
</dbReference>
<keyword evidence="8" id="KW-1185">Reference proteome</keyword>
<gene>
    <name evidence="7" type="ORF">P7D39_08590</name>
</gene>
<evidence type="ECO:0000256" key="5">
    <source>
        <dbReference type="SAM" id="MobiDB-lite"/>
    </source>
</evidence>
<evidence type="ECO:0000256" key="1">
    <source>
        <dbReference type="ARBA" id="ARBA00007074"/>
    </source>
</evidence>
<evidence type="ECO:0000256" key="4">
    <source>
        <dbReference type="ARBA" id="ARBA00022807"/>
    </source>
</evidence>
<keyword evidence="2" id="KW-0645">Protease</keyword>
<dbReference type="InterPro" id="IPR008044">
    <property type="entry name" value="Phage_lysin"/>
</dbReference>
<sequence length="337" mass="37943">MAINIEAGLAVVQRFVNNCSYSMYGSRYYTDGTCDCSGSVYRILRESGGFDYGYIPSTETLHDYLMKLGYEKIAENSDFPMQRGDIIIWGQKGYSAGAGGHTGIALDNQNWIECTGWKDTTIIANHDQRWVMAGCPYFYAYRLKSTPKPNPSSAPAPKPQPSGNKNGIAIDNVTKDQAVKMVQRIQTKYAWTLLRDQVKRVLQPNKVYTGVIKTGTTARLNASLARVKQELSSYQKGYIQSNIAIVDGDKPTSRIEVRNLNKKQAKWFDDHMRKMLKDILLDGQTYAEKNSYGTYDVRVKGEGFNDHDAPIVLKQIQDMGKAKDLKINPSHIKGFKY</sequence>
<proteinExistence type="inferred from homology"/>
<reference evidence="7 8" key="1">
    <citation type="submission" date="2023-03" db="EMBL/GenBank/DDBJ databases">
        <authorList>
            <person name="Shen W."/>
            <person name="Cai J."/>
        </authorList>
    </citation>
    <scope>NUCLEOTIDE SEQUENCE [LARGE SCALE GENOMIC DNA]</scope>
    <source>
        <strain evidence="7 8">P72-2</strain>
    </source>
</reference>
<evidence type="ECO:0000313" key="8">
    <source>
        <dbReference type="Proteomes" id="UP001256547"/>
    </source>
</evidence>
<feature type="domain" description="NlpC/P60" evidence="6">
    <location>
        <begin position="2"/>
        <end position="144"/>
    </location>
</feature>
<dbReference type="InterPro" id="IPR038765">
    <property type="entry name" value="Papain-like_cys_pep_sf"/>
</dbReference>
<dbReference type="Pfam" id="PF05382">
    <property type="entry name" value="Amidase_5"/>
    <property type="match status" value="1"/>
</dbReference>
<dbReference type="EMBL" id="JARPYR010000015">
    <property type="protein sequence ID" value="MDT2597061.1"/>
    <property type="molecule type" value="Genomic_DNA"/>
</dbReference>
<dbReference type="Gene3D" id="3.90.1720.10">
    <property type="entry name" value="endopeptidase domain like (from Nostoc punctiforme)"/>
    <property type="match status" value="1"/>
</dbReference>
<accession>A0ABU3ESY2</accession>
<evidence type="ECO:0000256" key="2">
    <source>
        <dbReference type="ARBA" id="ARBA00022670"/>
    </source>
</evidence>
<organism evidence="7 8">
    <name type="scientific">Enterococcus dongliensis</name>
    <dbReference type="NCBI Taxonomy" id="2559925"/>
    <lineage>
        <taxon>Bacteria</taxon>
        <taxon>Bacillati</taxon>
        <taxon>Bacillota</taxon>
        <taxon>Bacilli</taxon>
        <taxon>Lactobacillales</taxon>
        <taxon>Enterococcaceae</taxon>
        <taxon>Enterococcus</taxon>
    </lineage>
</organism>
<dbReference type="RefSeq" id="WP_311924769.1">
    <property type="nucleotide sequence ID" value="NZ_JARPYR010000015.1"/>
</dbReference>
<name>A0ABU3ESY2_9ENTE</name>
<feature type="compositionally biased region" description="Pro residues" evidence="5">
    <location>
        <begin position="148"/>
        <end position="160"/>
    </location>
</feature>
<keyword evidence="4" id="KW-0788">Thiol protease</keyword>
<dbReference type="InterPro" id="IPR000064">
    <property type="entry name" value="NLP_P60_dom"/>
</dbReference>